<dbReference type="Gene3D" id="3.40.50.300">
    <property type="entry name" value="P-loop containing nucleotide triphosphate hydrolases"/>
    <property type="match status" value="1"/>
</dbReference>
<organism evidence="1">
    <name type="scientific">uncultured Mycobacterium sp</name>
    <dbReference type="NCBI Taxonomy" id="171292"/>
    <lineage>
        <taxon>Bacteria</taxon>
        <taxon>Bacillati</taxon>
        <taxon>Actinomycetota</taxon>
        <taxon>Actinomycetes</taxon>
        <taxon>Mycobacteriales</taxon>
        <taxon>Mycobacteriaceae</taxon>
        <taxon>Mycobacterium</taxon>
        <taxon>environmental samples</taxon>
    </lineage>
</organism>
<gene>
    <name evidence="1" type="ORF">MHPYR_430046</name>
</gene>
<proteinExistence type="predicted"/>
<evidence type="ECO:0000313" key="1">
    <source>
        <dbReference type="EMBL" id="SBS77457.1"/>
    </source>
</evidence>
<evidence type="ECO:0008006" key="2">
    <source>
        <dbReference type="Google" id="ProtNLM"/>
    </source>
</evidence>
<dbReference type="AlphaFoldDB" id="A0A1Y5PFG3"/>
<accession>A0A1Y5PFG3</accession>
<sequence length="865" mass="96003">MILTSSEAPKGAIGNLLFTSHGVYAQYLLSGLPFIFQRKEVQNQVADVHADLLRALPSGALLEGLTAPVATRNITRRMIFAHPDLHPDTVVPGEPMPEQAHDWLEHARLWTPALGRRGHRRRVFILSLPLDYGHTGATSSGTWQRRLDSIIGRDKDSDRSLTHYRELAATMVAKFPAAVFAKAASVEQIWWHWNYVASRHSWQQPLPNTPFDPHARLPESAFTPVWKDQSAAGLRGRRWRAGRTDSDVFLRTYRAAEDGIADSYQAIVGLEKWPDSGIRWPESTIFKVLDDVTTPDTTLDWAIHFTFDTAEVAVATAHNTITNIKDQARQLGRHADSDDELARKYVSGKQLASALKQGSAERGVNAAVLLTAAATDPDTVNTAVNRVIRRYRSQKLELRRRRGSQVTLWRGLNAGTEADAALHEIRNPSTVNAFAKFVPLLSSNLGNNVGVPLGETITSPGMRQVVLNDLVGAPGRENPGNLVIGGSPGRGKSLCSKNLIRSWLAMGAGMWLFDPTEAREHERALSMFDDGKKQIIDARKPQFSLDGLRIFSAEEAAERTVDHLLPQMGYSAFSPQASRLKALLSPQSRTAYGIGSTNQLINFLRERRADRVAVDDDLLVALEGLRAERLLAPMFDESLPVPDLSKQLVIWNFGGLKLPSVNEEYQAHLHNQSTPSMRAAQALYGMAADLAQSLFFSRDTQPDFLVVEECAAWTHSPGGQRCANTFIRQGRKVWTQFVGISQSPRNDFGVLEDEYIEQRILLGFKEAAIAEDTLRWCGRDLERHPKLLSDYVTNTSPSQIANYGDDAIDSNHGKVIAGREGEAWVLDEFGGFGKVRLFGAPTDHLAELYDTNPHRARLRARRTVA</sequence>
<dbReference type="Pfam" id="PF12846">
    <property type="entry name" value="AAA_10"/>
    <property type="match status" value="1"/>
</dbReference>
<dbReference type="InterPro" id="IPR027417">
    <property type="entry name" value="P-loop_NTPase"/>
</dbReference>
<reference evidence="1" key="1">
    <citation type="submission" date="2016-03" db="EMBL/GenBank/DDBJ databases">
        <authorList>
            <person name="Ploux O."/>
        </authorList>
    </citation>
    <scope>NUCLEOTIDE SEQUENCE</scope>
    <source>
        <strain evidence="1">UC10</strain>
    </source>
</reference>
<dbReference type="SUPFAM" id="SSF52540">
    <property type="entry name" value="P-loop containing nucleoside triphosphate hydrolases"/>
    <property type="match status" value="1"/>
</dbReference>
<name>A0A1Y5PFG3_9MYCO</name>
<protein>
    <recommendedName>
        <fullName evidence="2">AAA-like domain protein</fullName>
    </recommendedName>
</protein>
<dbReference type="EMBL" id="FLQS01000038">
    <property type="protein sequence ID" value="SBS77457.1"/>
    <property type="molecule type" value="Genomic_DNA"/>
</dbReference>